<dbReference type="GO" id="GO:0006508">
    <property type="term" value="P:proteolysis"/>
    <property type="evidence" value="ECO:0007669"/>
    <property type="project" value="UniProtKB-KW"/>
</dbReference>
<dbReference type="EMBL" id="CP018191">
    <property type="protein sequence ID" value="APH54632.1"/>
    <property type="molecule type" value="Genomic_DNA"/>
</dbReference>
<keyword evidence="1" id="KW-0812">Transmembrane</keyword>
<feature type="transmembrane region" description="Helical" evidence="1">
    <location>
        <begin position="100"/>
        <end position="119"/>
    </location>
</feature>
<dbReference type="Proteomes" id="UP000182373">
    <property type="component" value="Chromosome"/>
</dbReference>
<evidence type="ECO:0000313" key="3">
    <source>
        <dbReference type="Proteomes" id="UP000182373"/>
    </source>
</evidence>
<feature type="transmembrane region" description="Helical" evidence="1">
    <location>
        <begin position="78"/>
        <end position="94"/>
    </location>
</feature>
<keyword evidence="1" id="KW-1133">Transmembrane helix</keyword>
<keyword evidence="2" id="KW-0645">Protease</keyword>
<accession>A0AAC9P8K3</accession>
<sequence length="442" mass="48762">MIRLVLLLLGAGIVKRRWRFLLMLGVLWAGFGAFLAFDALDEHYVIPVRYLGYVMVIEGLATASSASAATGTAKRLRWFKALALFMIGGLAALNHHHANLILAILLGLFIAIDGIMKVSSAQVVRFPGWRTARAIGIGEIFFAIFVLEPYPTWYKATVGVNMGALMLLSGLGLVRLGLRLKQLPDDAPLSPILQQGLSGWTFIPAPPNQTDQNAQPAQIGELIVHVWTPTGLSPSQIRSGRLIGRYIAAVDQNGAVSTGHAALEMAPDVYISHYPKNEIDRNPGEFGRILRATHDNDVEGRFLPSYQEEAAGWCEATAHVRFEQFDAGRLRAFWNIYRQDNTYNLTNRNCSSVVAQALDAALEGALTARTARLPLSRLMRIFLSPELWVAGLLRQRAESMAWTPGLVLDYARALSAVIDPPAISWLSLAARAWRRQKRTQES</sequence>
<keyword evidence="1" id="KW-0472">Membrane</keyword>
<evidence type="ECO:0000256" key="1">
    <source>
        <dbReference type="SAM" id="Phobius"/>
    </source>
</evidence>
<feature type="transmembrane region" description="Helical" evidence="1">
    <location>
        <begin position="153"/>
        <end position="174"/>
    </location>
</feature>
<gene>
    <name evidence="2" type="ORF">GbCGDNIH9_1332</name>
</gene>
<dbReference type="GO" id="GO:0008233">
    <property type="term" value="F:peptidase activity"/>
    <property type="evidence" value="ECO:0007669"/>
    <property type="project" value="UniProtKB-KW"/>
</dbReference>
<keyword evidence="2" id="KW-0378">Hydrolase</keyword>
<protein>
    <submittedName>
        <fullName evidence="2">Membrane-bound protease</fullName>
    </submittedName>
</protein>
<feature type="transmembrane region" description="Helical" evidence="1">
    <location>
        <begin position="20"/>
        <end position="38"/>
    </location>
</feature>
<feature type="transmembrane region" description="Helical" evidence="1">
    <location>
        <begin position="131"/>
        <end position="147"/>
    </location>
</feature>
<proteinExistence type="predicted"/>
<dbReference type="AlphaFoldDB" id="A0AAC9P8K3"/>
<reference evidence="3" key="1">
    <citation type="submission" date="2016-11" db="EMBL/GenBank/DDBJ databases">
        <title>Comparative genomic and phenotypic analysis of Granulibacter bethesdensis clinical isolates from patients with chronic granulomatous disease.</title>
        <authorList>
            <person name="Zarember K.A."/>
            <person name="Porcella S.F."/>
            <person name="Chu J."/>
            <person name="Ding L."/>
            <person name="Dahlstrom E."/>
            <person name="Barbian K."/>
            <person name="Martens C."/>
            <person name="Sykora L."/>
            <person name="Kramer S."/>
            <person name="Pettinato A.M."/>
            <person name="Hong H."/>
            <person name="Wald G."/>
            <person name="Berg L.J."/>
            <person name="Rogge L.S."/>
            <person name="Greenberg D.E."/>
            <person name="Falcone E.L."/>
            <person name="Neves J.F."/>
            <person name="Simoes M.J."/>
            <person name="Casal M."/>
            <person name="Rodriguez-Lopez F.C."/>
            <person name="Zelazny A."/>
            <person name="Gallin J.I."/>
            <person name="Holland S.M."/>
        </authorList>
    </citation>
    <scope>NUCLEOTIDE SEQUENCE [LARGE SCALE GENOMIC DNA]</scope>
    <source>
        <strain evidence="3">NIH9.1</strain>
    </source>
</reference>
<dbReference type="RefSeq" id="WP_072572621.1">
    <property type="nucleotide sequence ID" value="NZ_CP018191.1"/>
</dbReference>
<name>A0AAC9P8K3_9PROT</name>
<organism evidence="2 3">
    <name type="scientific">Granulibacter bethesdensis</name>
    <dbReference type="NCBI Taxonomy" id="364410"/>
    <lineage>
        <taxon>Bacteria</taxon>
        <taxon>Pseudomonadati</taxon>
        <taxon>Pseudomonadota</taxon>
        <taxon>Alphaproteobacteria</taxon>
        <taxon>Acetobacterales</taxon>
        <taxon>Acetobacteraceae</taxon>
        <taxon>Granulibacter</taxon>
    </lineage>
</organism>
<evidence type="ECO:0000313" key="2">
    <source>
        <dbReference type="EMBL" id="APH54632.1"/>
    </source>
</evidence>
<feature type="transmembrane region" description="Helical" evidence="1">
    <location>
        <begin position="50"/>
        <end position="71"/>
    </location>
</feature>